<keyword evidence="2" id="KW-1133">Transmembrane helix</keyword>
<accession>A0A2H1JV31</accession>
<keyword evidence="4" id="KW-1185">Reference proteome</keyword>
<protein>
    <submittedName>
        <fullName evidence="3">Uncharacterized protein</fullName>
    </submittedName>
</protein>
<dbReference type="Proteomes" id="UP000234382">
    <property type="component" value="Unassembled WGS sequence"/>
</dbReference>
<evidence type="ECO:0000256" key="2">
    <source>
        <dbReference type="SAM" id="Phobius"/>
    </source>
</evidence>
<gene>
    <name evidence="3" type="ORF">BI49514_02396</name>
</gene>
<organism evidence="3 4">
    <name type="scientific">Brevibacterium iodinum ATCC 49514</name>
    <dbReference type="NCBI Taxonomy" id="1255616"/>
    <lineage>
        <taxon>Bacteria</taxon>
        <taxon>Bacillati</taxon>
        <taxon>Actinomycetota</taxon>
        <taxon>Actinomycetes</taxon>
        <taxon>Micrococcales</taxon>
        <taxon>Brevibacteriaceae</taxon>
        <taxon>Brevibacterium</taxon>
    </lineage>
</organism>
<feature type="region of interest" description="Disordered" evidence="1">
    <location>
        <begin position="90"/>
        <end position="143"/>
    </location>
</feature>
<dbReference type="EMBL" id="FXYX01000018">
    <property type="protein sequence ID" value="SMX91395.1"/>
    <property type="molecule type" value="Genomic_DNA"/>
</dbReference>
<keyword evidence="2" id="KW-0472">Membrane</keyword>
<keyword evidence="2" id="KW-0812">Transmembrane</keyword>
<dbReference type="RefSeq" id="WP_101546763.1">
    <property type="nucleotide sequence ID" value="NZ_FXYX01000018.1"/>
</dbReference>
<evidence type="ECO:0000256" key="1">
    <source>
        <dbReference type="SAM" id="MobiDB-lite"/>
    </source>
</evidence>
<name>A0A2H1JV31_9MICO</name>
<evidence type="ECO:0000313" key="3">
    <source>
        <dbReference type="EMBL" id="SMX91395.1"/>
    </source>
</evidence>
<feature type="transmembrane region" description="Helical" evidence="2">
    <location>
        <begin position="53"/>
        <end position="76"/>
    </location>
</feature>
<evidence type="ECO:0000313" key="4">
    <source>
        <dbReference type="Proteomes" id="UP000234382"/>
    </source>
</evidence>
<dbReference type="AlphaFoldDB" id="A0A2H1JV31"/>
<sequence length="252" mass="27710">MLEDITAPVTQLNTVAAWFLGSALALAVVGCGVMLTMWLAGKSFSIQEWSKKGQVGVGLFFVGVILLGSIGGGIQWSSSDSKTEGLLPEAAKQKTIRVDRKPPHSKCTATVSISSKKHMKAKKDGADNGEGKNGLKYQPSEAEASKMGKAIREIGAHKWNADKAWTKSLTWKGNHGDLPSKDDWKKNRSEYEKKHEPMYSRIQWQPDGKKGNCDNTNFNAAKGAPVEVIFFEKFMDNDPAVYGYRKFTIPVK</sequence>
<reference evidence="4" key="1">
    <citation type="submission" date="2017-03" db="EMBL/GenBank/DDBJ databases">
        <authorList>
            <person name="Monnet C."/>
        </authorList>
    </citation>
    <scope>NUCLEOTIDE SEQUENCE [LARGE SCALE GENOMIC DNA]</scope>
    <source>
        <strain evidence="4">ATCC 49514</strain>
    </source>
</reference>
<feature type="transmembrane region" description="Helical" evidence="2">
    <location>
        <begin position="15"/>
        <end position="41"/>
    </location>
</feature>
<proteinExistence type="predicted"/>